<reference evidence="1 2" key="1">
    <citation type="submission" date="2021-08" db="EMBL/GenBank/DDBJ databases">
        <title>The genome sequence of Chitinophaga sp. B61.</title>
        <authorList>
            <person name="Zhang X."/>
        </authorList>
    </citation>
    <scope>NUCLEOTIDE SEQUENCE [LARGE SCALE GENOMIC DNA]</scope>
    <source>
        <strain evidence="1 2">B61</strain>
    </source>
</reference>
<evidence type="ECO:0000313" key="1">
    <source>
        <dbReference type="EMBL" id="MBW8683738.1"/>
    </source>
</evidence>
<evidence type="ECO:0000313" key="2">
    <source>
        <dbReference type="Proteomes" id="UP000812961"/>
    </source>
</evidence>
<sequence length="173" mass="19379">MNTNTGAIKAANLLTESNLSGSGTLLYDLRHLTLAFVHHFSNSITIFDTAFCLLPTVHTIDTFTRYRANYLAHNQSAGNSILYKPGGNWMMINYLSQVYEGKIYVNSLVKADNETLIKNKHNTVIDVYDLLSGNYIESFYIPLRNGEALNSFNVSGKRLIVTDLTSVSIYQMP</sequence>
<keyword evidence="2" id="KW-1185">Reference proteome</keyword>
<dbReference type="RefSeq" id="WP_220248949.1">
    <property type="nucleotide sequence ID" value="NZ_JAICCF010000001.1"/>
</dbReference>
<gene>
    <name evidence="1" type="ORF">K1Y79_05270</name>
</gene>
<name>A0ABS7G7W5_9BACT</name>
<dbReference type="EMBL" id="JAICCF010000001">
    <property type="protein sequence ID" value="MBW8683738.1"/>
    <property type="molecule type" value="Genomic_DNA"/>
</dbReference>
<accession>A0ABS7G7W5</accession>
<organism evidence="1 2">
    <name type="scientific">Chitinophaga rhizophila</name>
    <dbReference type="NCBI Taxonomy" id="2866212"/>
    <lineage>
        <taxon>Bacteria</taxon>
        <taxon>Pseudomonadati</taxon>
        <taxon>Bacteroidota</taxon>
        <taxon>Chitinophagia</taxon>
        <taxon>Chitinophagales</taxon>
        <taxon>Chitinophagaceae</taxon>
        <taxon>Chitinophaga</taxon>
    </lineage>
</organism>
<protein>
    <submittedName>
        <fullName evidence="1">Uncharacterized protein</fullName>
    </submittedName>
</protein>
<proteinExistence type="predicted"/>
<comment type="caution">
    <text evidence="1">The sequence shown here is derived from an EMBL/GenBank/DDBJ whole genome shotgun (WGS) entry which is preliminary data.</text>
</comment>
<dbReference type="Proteomes" id="UP000812961">
    <property type="component" value="Unassembled WGS sequence"/>
</dbReference>